<reference evidence="3 4" key="1">
    <citation type="submission" date="2021-07" db="EMBL/GenBank/DDBJ databases">
        <title>Paraburkholderia edwinii protects Aspergillus sp. from phenazines by acting as a toxin sponge.</title>
        <authorList>
            <person name="Dahlstrom K.M."/>
            <person name="Newman D.K."/>
        </authorList>
    </citation>
    <scope>NUCLEOTIDE SEQUENCE [LARGE SCALE GENOMIC DNA]</scope>
    <source>
        <strain evidence="3 4">Pe01</strain>
    </source>
</reference>
<name>A0ABX8UT06_9BURK</name>
<gene>
    <name evidence="3" type="ORF">KZJ38_06925</name>
</gene>
<dbReference type="RefSeq" id="WP_219799372.1">
    <property type="nucleotide sequence ID" value="NZ_CP080095.1"/>
</dbReference>
<proteinExistence type="predicted"/>
<feature type="domain" description="Anti sigma-E protein RseA N-terminal" evidence="2">
    <location>
        <begin position="23"/>
        <end position="103"/>
    </location>
</feature>
<dbReference type="Pfam" id="PF03872">
    <property type="entry name" value="RseA_N"/>
    <property type="match status" value="1"/>
</dbReference>
<dbReference type="PANTHER" id="PTHR38104:SF1">
    <property type="entry name" value="ANTI-SIGMA-E FACTOR RSEA"/>
    <property type="match status" value="1"/>
</dbReference>
<accession>A0ABX8UT06</accession>
<evidence type="ECO:0000313" key="3">
    <source>
        <dbReference type="EMBL" id="QYD70045.1"/>
    </source>
</evidence>
<evidence type="ECO:0000256" key="1">
    <source>
        <dbReference type="SAM" id="MobiDB-lite"/>
    </source>
</evidence>
<evidence type="ECO:0000313" key="4">
    <source>
        <dbReference type="Proteomes" id="UP000826462"/>
    </source>
</evidence>
<protein>
    <submittedName>
        <fullName evidence="3">Sigma-E factor negative regulatory protein</fullName>
    </submittedName>
</protein>
<dbReference type="InterPro" id="IPR036147">
    <property type="entry name" value="Anti-sigma_E_RseA_N_sf"/>
</dbReference>
<feature type="compositionally biased region" description="Polar residues" evidence="1">
    <location>
        <begin position="1"/>
        <end position="20"/>
    </location>
</feature>
<dbReference type="CDD" id="cd16328">
    <property type="entry name" value="RseA_N"/>
    <property type="match status" value="1"/>
</dbReference>
<dbReference type="SUPFAM" id="SSF89069">
    <property type="entry name" value="N-terminal, cytoplasmic domain of anti-sigmaE factor RseA"/>
    <property type="match status" value="1"/>
</dbReference>
<evidence type="ECO:0000259" key="2">
    <source>
        <dbReference type="Pfam" id="PF03872"/>
    </source>
</evidence>
<dbReference type="Proteomes" id="UP000826462">
    <property type="component" value="Chromosome 1"/>
</dbReference>
<organism evidence="3 4">
    <name type="scientific">Paraburkholderia edwinii</name>
    <dbReference type="NCBI Taxonomy" id="2861782"/>
    <lineage>
        <taxon>Bacteria</taxon>
        <taxon>Pseudomonadati</taxon>
        <taxon>Pseudomonadota</taxon>
        <taxon>Betaproteobacteria</taxon>
        <taxon>Burkholderiales</taxon>
        <taxon>Burkholderiaceae</taxon>
        <taxon>Paraburkholderia</taxon>
    </lineage>
</organism>
<dbReference type="PANTHER" id="PTHR38104">
    <property type="match status" value="1"/>
</dbReference>
<dbReference type="InterPro" id="IPR052383">
    <property type="entry name" value="Anti-sigma-E_RseA-like"/>
</dbReference>
<dbReference type="InterPro" id="IPR005572">
    <property type="entry name" value="Anti-sigma_E_RseA_N"/>
</dbReference>
<dbReference type="Gene3D" id="1.10.10.880">
    <property type="entry name" value="Anti sigma-E protein RseA, N-terminal domain"/>
    <property type="match status" value="1"/>
</dbReference>
<feature type="region of interest" description="Disordered" evidence="1">
    <location>
        <begin position="1"/>
        <end position="21"/>
    </location>
</feature>
<dbReference type="EMBL" id="CP080095">
    <property type="protein sequence ID" value="QYD70045.1"/>
    <property type="molecule type" value="Genomic_DNA"/>
</dbReference>
<sequence length="218" mass="22737">MGSVSLHAQANSQANLQTGSRGERLSALIDGEWQGEDSGAFIAALDHEDRAAWSNYHLIGDALRSDDLALSASASRAFMSGFAARFEHEAHIVAPSASRASGAATQRTLFGLRLAPAFAVAAAAATLTWIVVPQLQGVNTGLQNVSQVASVSSSGDRVQRVAMASMPAATAQPAVQDANIIRDASLDQYLEAHQQFAQQPSMGAAMPLIRAAVTTPGR</sequence>
<keyword evidence="4" id="KW-1185">Reference proteome</keyword>